<dbReference type="PANTHER" id="PTHR43124:SF6">
    <property type="entry name" value="TRANSPORTER ARAJ-RELATED"/>
    <property type="match status" value="1"/>
</dbReference>
<feature type="transmembrane region" description="Helical" evidence="6">
    <location>
        <begin position="156"/>
        <end position="178"/>
    </location>
</feature>
<dbReference type="SUPFAM" id="SSF103473">
    <property type="entry name" value="MFS general substrate transporter"/>
    <property type="match status" value="1"/>
</dbReference>
<feature type="transmembrane region" description="Helical" evidence="6">
    <location>
        <begin position="354"/>
        <end position="375"/>
    </location>
</feature>
<dbReference type="PROSITE" id="PS50850">
    <property type="entry name" value="MFS"/>
    <property type="match status" value="1"/>
</dbReference>
<comment type="subcellular location">
    <subcellularLocation>
        <location evidence="1">Cell membrane</location>
        <topology evidence="1">Multi-pass membrane protein</topology>
    </subcellularLocation>
</comment>
<feature type="transmembrane region" description="Helical" evidence="6">
    <location>
        <begin position="128"/>
        <end position="150"/>
    </location>
</feature>
<dbReference type="InterPro" id="IPR020846">
    <property type="entry name" value="MFS_dom"/>
</dbReference>
<evidence type="ECO:0000256" key="1">
    <source>
        <dbReference type="ARBA" id="ARBA00004651"/>
    </source>
</evidence>
<dbReference type="InterPro" id="IPR011701">
    <property type="entry name" value="MFS"/>
</dbReference>
<feature type="transmembrane region" description="Helical" evidence="6">
    <location>
        <begin position="199"/>
        <end position="222"/>
    </location>
</feature>
<protein>
    <submittedName>
        <fullName evidence="8">DHA1 family arabinose polymer transporter-like MFS transporter</fullName>
    </submittedName>
</protein>
<accession>A0ABR6KM24</accession>
<evidence type="ECO:0000256" key="4">
    <source>
        <dbReference type="ARBA" id="ARBA00022989"/>
    </source>
</evidence>
<keyword evidence="5 6" id="KW-0472">Membrane</keyword>
<evidence type="ECO:0000313" key="8">
    <source>
        <dbReference type="EMBL" id="MBB4622550.1"/>
    </source>
</evidence>
<feature type="transmembrane region" description="Helical" evidence="6">
    <location>
        <begin position="95"/>
        <end position="116"/>
    </location>
</feature>
<evidence type="ECO:0000256" key="3">
    <source>
        <dbReference type="ARBA" id="ARBA00022692"/>
    </source>
</evidence>
<comment type="caution">
    <text evidence="8">The sequence shown here is derived from an EMBL/GenBank/DDBJ whole genome shotgun (WGS) entry which is preliminary data.</text>
</comment>
<keyword evidence="2" id="KW-1003">Cell membrane</keyword>
<feature type="transmembrane region" description="Helical" evidence="6">
    <location>
        <begin position="234"/>
        <end position="255"/>
    </location>
</feature>
<feature type="transmembrane region" description="Helical" evidence="6">
    <location>
        <begin position="42"/>
        <end position="62"/>
    </location>
</feature>
<evidence type="ECO:0000259" key="7">
    <source>
        <dbReference type="PROSITE" id="PS50850"/>
    </source>
</evidence>
<dbReference type="NCBIfam" id="NF007498">
    <property type="entry name" value="PRK10091.1"/>
    <property type="match status" value="1"/>
</dbReference>
<sequence>MKKSLIALAFGTLGLGLSEFVMMGILPDVAHDLGITIPEAGHLISAYALGVCAGAPLLVLLARTRPLKQILLVLVSIFIVGNLFVSLSPNYWTMMAMRFISGLPHGAFFGVGSIVAERLAAEGKKSEAVAIMISGMTVANLLAVPLGTYISHVLSWRATFFSAACWGLIVFWFIWRWVPYVAALPDNGFKGQFRFLKNLAPWLLIFATMFGNGGFFCLYSYITPLLTQVSGFPAGEMTVIMVLAGLGMCVGNILGGRLSDIYTPGRVAAVTQGVMCLTLVLIFFCAANPWISVLLMCVGTTCLFAVSAPQQLLLIQNAKGGEMLGAASVQIAFNLGNALGAYCGGLPIEAGYSYEYAALPGAASAFAGFLLLSYFSRRFERRHFRTACIPA</sequence>
<feature type="transmembrane region" description="Helical" evidence="6">
    <location>
        <begin position="69"/>
        <end position="89"/>
    </location>
</feature>
<dbReference type="Pfam" id="PF07690">
    <property type="entry name" value="MFS_1"/>
    <property type="match status" value="1"/>
</dbReference>
<keyword evidence="3 6" id="KW-0812">Transmembrane</keyword>
<dbReference type="InterPro" id="IPR036259">
    <property type="entry name" value="MFS_trans_sf"/>
</dbReference>
<dbReference type="Gene3D" id="1.20.1250.20">
    <property type="entry name" value="MFS general substrate transporter like domains"/>
    <property type="match status" value="2"/>
</dbReference>
<organism evidence="8 9">
    <name type="scientific">Parabacteroides faecis</name>
    <dbReference type="NCBI Taxonomy" id="1217282"/>
    <lineage>
        <taxon>Bacteria</taxon>
        <taxon>Pseudomonadati</taxon>
        <taxon>Bacteroidota</taxon>
        <taxon>Bacteroidia</taxon>
        <taxon>Bacteroidales</taxon>
        <taxon>Tannerellaceae</taxon>
        <taxon>Parabacteroides</taxon>
    </lineage>
</organism>
<reference evidence="8 9" key="1">
    <citation type="submission" date="2020-08" db="EMBL/GenBank/DDBJ databases">
        <title>Genomic Encyclopedia of Type Strains, Phase IV (KMG-IV): sequencing the most valuable type-strain genomes for metagenomic binning, comparative biology and taxonomic classification.</title>
        <authorList>
            <person name="Goeker M."/>
        </authorList>
    </citation>
    <scope>NUCLEOTIDE SEQUENCE [LARGE SCALE GENOMIC DNA]</scope>
    <source>
        <strain evidence="8 9">DSM 102983</strain>
    </source>
</reference>
<evidence type="ECO:0000256" key="6">
    <source>
        <dbReference type="SAM" id="Phobius"/>
    </source>
</evidence>
<dbReference type="RefSeq" id="WP_122353891.1">
    <property type="nucleotide sequence ID" value="NZ_BMPB01000012.1"/>
</dbReference>
<gene>
    <name evidence="8" type="ORF">GGQ57_002450</name>
</gene>
<feature type="transmembrane region" description="Helical" evidence="6">
    <location>
        <begin position="267"/>
        <end position="284"/>
    </location>
</feature>
<evidence type="ECO:0000256" key="5">
    <source>
        <dbReference type="ARBA" id="ARBA00023136"/>
    </source>
</evidence>
<dbReference type="Proteomes" id="UP000533637">
    <property type="component" value="Unassembled WGS sequence"/>
</dbReference>
<keyword evidence="9" id="KW-1185">Reference proteome</keyword>
<evidence type="ECO:0000313" key="9">
    <source>
        <dbReference type="Proteomes" id="UP000533637"/>
    </source>
</evidence>
<dbReference type="InterPro" id="IPR050189">
    <property type="entry name" value="MFS_Efflux_Transporters"/>
</dbReference>
<evidence type="ECO:0000256" key="2">
    <source>
        <dbReference type="ARBA" id="ARBA00022475"/>
    </source>
</evidence>
<name>A0ABR6KM24_9BACT</name>
<dbReference type="PANTHER" id="PTHR43124">
    <property type="entry name" value="PURINE EFFLUX PUMP PBUE"/>
    <property type="match status" value="1"/>
</dbReference>
<keyword evidence="4 6" id="KW-1133">Transmembrane helix</keyword>
<feature type="domain" description="Major facilitator superfamily (MFS) profile" evidence="7">
    <location>
        <begin position="4"/>
        <end position="380"/>
    </location>
</feature>
<proteinExistence type="predicted"/>
<dbReference type="EMBL" id="JACHOC010000004">
    <property type="protein sequence ID" value="MBB4622550.1"/>
    <property type="molecule type" value="Genomic_DNA"/>
</dbReference>
<dbReference type="CDD" id="cd17324">
    <property type="entry name" value="MFS_NepI_like"/>
    <property type="match status" value="1"/>
</dbReference>